<evidence type="ECO:0000313" key="4">
    <source>
        <dbReference type="Proteomes" id="UP000594261"/>
    </source>
</evidence>
<dbReference type="EnsemblPlants" id="QL12p016245:mrna">
    <property type="protein sequence ID" value="QL12p016245:mrna"/>
    <property type="gene ID" value="QL12p016245"/>
</dbReference>
<feature type="region of interest" description="Disordered" evidence="1">
    <location>
        <begin position="162"/>
        <end position="188"/>
    </location>
</feature>
<accession>A0A7N2N1I1</accession>
<reference evidence="3" key="2">
    <citation type="submission" date="2021-01" db="UniProtKB">
        <authorList>
            <consortium name="EnsemblPlants"/>
        </authorList>
    </citation>
    <scope>IDENTIFICATION</scope>
</reference>
<evidence type="ECO:0000313" key="3">
    <source>
        <dbReference type="EnsemblPlants" id="QL12p016245:mrna"/>
    </source>
</evidence>
<keyword evidence="4" id="KW-1185">Reference proteome</keyword>
<feature type="compositionally biased region" description="Low complexity" evidence="1">
    <location>
        <begin position="306"/>
        <end position="317"/>
    </location>
</feature>
<protein>
    <recommendedName>
        <fullName evidence="2">DUF4283 domain-containing protein</fullName>
    </recommendedName>
</protein>
<dbReference type="EMBL" id="LRBV02000012">
    <property type="status" value="NOT_ANNOTATED_CDS"/>
    <property type="molecule type" value="Genomic_DNA"/>
</dbReference>
<reference evidence="3 4" key="1">
    <citation type="journal article" date="2016" name="G3 (Bethesda)">
        <title>First Draft Assembly and Annotation of the Genome of a California Endemic Oak Quercus lobata Nee (Fagaceae).</title>
        <authorList>
            <person name="Sork V.L."/>
            <person name="Fitz-Gibbon S.T."/>
            <person name="Puiu D."/>
            <person name="Crepeau M."/>
            <person name="Gugger P.F."/>
            <person name="Sherman R."/>
            <person name="Stevens K."/>
            <person name="Langley C.H."/>
            <person name="Pellegrini M."/>
            <person name="Salzberg S.L."/>
        </authorList>
    </citation>
    <scope>NUCLEOTIDE SEQUENCE [LARGE SCALE GENOMIC DNA]</scope>
    <source>
        <strain evidence="3 4">cv. SW786</strain>
    </source>
</reference>
<dbReference type="AlphaFoldDB" id="A0A7N2N1I1"/>
<evidence type="ECO:0000259" key="2">
    <source>
        <dbReference type="Pfam" id="PF14111"/>
    </source>
</evidence>
<dbReference type="Pfam" id="PF14111">
    <property type="entry name" value="DUF4283"/>
    <property type="match status" value="1"/>
</dbReference>
<proteinExistence type="predicted"/>
<dbReference type="InParanoid" id="A0A7N2N1I1"/>
<dbReference type="Gramene" id="QL12p016245:mrna">
    <property type="protein sequence ID" value="QL12p016245:mrna"/>
    <property type="gene ID" value="QL12p016245"/>
</dbReference>
<feature type="compositionally biased region" description="Basic and acidic residues" evidence="1">
    <location>
        <begin position="162"/>
        <end position="172"/>
    </location>
</feature>
<dbReference type="InterPro" id="IPR025558">
    <property type="entry name" value="DUF4283"/>
</dbReference>
<name>A0A7N2N1I1_QUELO</name>
<organism evidence="3 4">
    <name type="scientific">Quercus lobata</name>
    <name type="common">Valley oak</name>
    <dbReference type="NCBI Taxonomy" id="97700"/>
    <lineage>
        <taxon>Eukaryota</taxon>
        <taxon>Viridiplantae</taxon>
        <taxon>Streptophyta</taxon>
        <taxon>Embryophyta</taxon>
        <taxon>Tracheophyta</taxon>
        <taxon>Spermatophyta</taxon>
        <taxon>Magnoliopsida</taxon>
        <taxon>eudicotyledons</taxon>
        <taxon>Gunneridae</taxon>
        <taxon>Pentapetalae</taxon>
        <taxon>rosids</taxon>
        <taxon>fabids</taxon>
        <taxon>Fagales</taxon>
        <taxon>Fagaceae</taxon>
        <taxon>Quercus</taxon>
    </lineage>
</organism>
<dbReference type="Proteomes" id="UP000594261">
    <property type="component" value="Chromosome 12"/>
</dbReference>
<sequence length="387" mass="43104">MDELTKQWSGLTISQREGPKVRLQNEMAASVSIIAAKFLTKRALNPEAVAATFTPIWRSKRGFKIKNLGNHIMLFSFDSETEVDTILANAPWSFDKHLMILQKYDGCGCLTHNDRDCDRWIESEGSLTDADKEYGAWLKASPWSGARNSVVEVPGFYSKMKAERTGQRRSDEATNSMAARVTPLTPPSDLPQAQYGNSYFVSVMADSFQNNSIFVSMLTDSVLVENNTADPTPLHTDPGPISTLNLTFDKQLEAIDQDLMKFDHPRQVSPLTPTPHYHMSSPYHHEQDVDTPNLITILSDPPPTLSTYSSNSNIPTNPISPPHPSHISSWKRILKAIVAHTHNLSTFSGSKRALNEDQPELPSKRHAVSQVGEENTQILAEAGYQPY</sequence>
<feature type="domain" description="DUF4283" evidence="2">
    <location>
        <begin position="34"/>
        <end position="105"/>
    </location>
</feature>
<evidence type="ECO:0000256" key="1">
    <source>
        <dbReference type="SAM" id="MobiDB-lite"/>
    </source>
</evidence>
<feature type="region of interest" description="Disordered" evidence="1">
    <location>
        <begin position="296"/>
        <end position="324"/>
    </location>
</feature>